<dbReference type="Pfam" id="PF02779">
    <property type="entry name" value="Transket_pyr"/>
    <property type="match status" value="1"/>
</dbReference>
<evidence type="ECO:0000313" key="14">
    <source>
        <dbReference type="Proteomes" id="UP000557749"/>
    </source>
</evidence>
<feature type="domain" description="Transketolase-like pyrimidine-binding" evidence="12">
    <location>
        <begin position="320"/>
        <end position="485"/>
    </location>
</feature>
<dbReference type="GO" id="GO:0016114">
    <property type="term" value="P:terpenoid biosynthetic process"/>
    <property type="evidence" value="ECO:0007669"/>
    <property type="project" value="UniProtKB-UniRule"/>
</dbReference>
<keyword evidence="4 11" id="KW-0808">Transferase</keyword>
<feature type="binding site" evidence="11">
    <location>
        <begin position="121"/>
        <end position="123"/>
    </location>
    <ligand>
        <name>thiamine diphosphate</name>
        <dbReference type="ChEBI" id="CHEBI:58937"/>
    </ligand>
</feature>
<dbReference type="GO" id="GO:0019288">
    <property type="term" value="P:isopentenyl diphosphate biosynthetic process, methylerythritol 4-phosphate pathway"/>
    <property type="evidence" value="ECO:0007669"/>
    <property type="project" value="TreeGrafter"/>
</dbReference>
<comment type="subunit">
    <text evidence="3 11">Homodimer.</text>
</comment>
<keyword evidence="9 11" id="KW-0414">Isoprene biosynthesis</keyword>
<dbReference type="Gene3D" id="3.40.50.970">
    <property type="match status" value="2"/>
</dbReference>
<reference evidence="13 14" key="1">
    <citation type="submission" date="2020-07" db="EMBL/GenBank/DDBJ databases">
        <title>Characterization of Pectobacterium aroidearum strains causing soft rot on Amorphophallus konjac.</title>
        <authorList>
            <person name="Xie H."/>
        </authorList>
    </citation>
    <scope>NUCLEOTIDE SEQUENCE [LARGE SCALE GENOMIC DNA]</scope>
    <source>
        <strain evidence="13 14">MY7</strain>
    </source>
</reference>
<comment type="cofactor">
    <cofactor evidence="11">
        <name>Mg(2+)</name>
        <dbReference type="ChEBI" id="CHEBI:18420"/>
    </cofactor>
    <text evidence="11">Binds 1 Mg(2+) ion per subunit.</text>
</comment>
<keyword evidence="6 11" id="KW-0460">Magnesium</keyword>
<dbReference type="HAMAP" id="MF_00315">
    <property type="entry name" value="DXP_synth"/>
    <property type="match status" value="1"/>
</dbReference>
<dbReference type="FunFam" id="3.40.50.920:FF:000002">
    <property type="entry name" value="1-deoxy-D-xylulose-5-phosphate synthase"/>
    <property type="match status" value="1"/>
</dbReference>
<feature type="binding site" evidence="11">
    <location>
        <position position="181"/>
    </location>
    <ligand>
        <name>Mg(2+)</name>
        <dbReference type="ChEBI" id="CHEBI:18420"/>
    </ligand>
</feature>
<dbReference type="SMART" id="SM00861">
    <property type="entry name" value="Transket_pyr"/>
    <property type="match status" value="1"/>
</dbReference>
<dbReference type="Pfam" id="PF13292">
    <property type="entry name" value="DXP_synthase_N"/>
    <property type="match status" value="1"/>
</dbReference>
<evidence type="ECO:0000256" key="11">
    <source>
        <dbReference type="HAMAP-Rule" id="MF_00315"/>
    </source>
</evidence>
<dbReference type="InterPro" id="IPR020826">
    <property type="entry name" value="Transketolase_BS"/>
</dbReference>
<dbReference type="InterPro" id="IPR005477">
    <property type="entry name" value="Dxylulose-5-P_synthase"/>
</dbReference>
<dbReference type="SUPFAM" id="SSF52922">
    <property type="entry name" value="TK C-terminal domain-like"/>
    <property type="match status" value="1"/>
</dbReference>
<comment type="function">
    <text evidence="10 11">Catalyzes the acyloin condensation reaction between C atoms 2 and 3 of pyruvate and glyceraldehyde 3-phosphate to yield 1-deoxy-D-xylulose-5-phosphate (DXP).</text>
</comment>
<dbReference type="GO" id="GO:0008661">
    <property type="term" value="F:1-deoxy-D-xylulose-5-phosphate synthase activity"/>
    <property type="evidence" value="ECO:0007669"/>
    <property type="project" value="UniProtKB-UniRule"/>
</dbReference>
<proteinExistence type="inferred from homology"/>
<feature type="binding site" evidence="11">
    <location>
        <position position="371"/>
    </location>
    <ligand>
        <name>thiamine diphosphate</name>
        <dbReference type="ChEBI" id="CHEBI:58937"/>
    </ligand>
</feature>
<comment type="similarity">
    <text evidence="2 11">Belongs to the transketolase family. DXPS subfamily.</text>
</comment>
<dbReference type="GO" id="GO:0009228">
    <property type="term" value="P:thiamine biosynthetic process"/>
    <property type="evidence" value="ECO:0007669"/>
    <property type="project" value="UniProtKB-UniRule"/>
</dbReference>
<evidence type="ECO:0000259" key="12">
    <source>
        <dbReference type="SMART" id="SM00861"/>
    </source>
</evidence>
<dbReference type="FunFam" id="3.40.50.970:FF:000005">
    <property type="entry name" value="1-deoxy-D-xylulose-5-phosphate synthase"/>
    <property type="match status" value="1"/>
</dbReference>
<keyword evidence="8 11" id="KW-0786">Thiamine pyrophosphate</keyword>
<dbReference type="EC" id="2.2.1.7" evidence="11"/>
<keyword evidence="5 11" id="KW-0479">Metal-binding</keyword>
<evidence type="ECO:0000256" key="7">
    <source>
        <dbReference type="ARBA" id="ARBA00022977"/>
    </source>
</evidence>
<dbReference type="PROSITE" id="PS00802">
    <property type="entry name" value="TRANSKETOLASE_2"/>
    <property type="match status" value="1"/>
</dbReference>
<dbReference type="AlphaFoldDB" id="A0AAW3STS3"/>
<evidence type="ECO:0000256" key="2">
    <source>
        <dbReference type="ARBA" id="ARBA00011081"/>
    </source>
</evidence>
<sequence>MSFDTAKYPTLALVETPDELRLLPKDSLPKLCDELRQYLLDSVSRSSGHFASGLGTVELTVALHYVYNTPFDHLVWDVGHQAYPHKILTGRRDRISTIRQKGGLHPFPWRDESEYDVLSVGHSSTSISAGLGMAVAAEREGKGRRTVCVIGDGAITAGMAFEAMNHAGDIRSDLLVVLNDNEMSISENVGALNNHLAQLLSGKLYASLREGGKKVLSGLPPIKELVKRTEEHLKGMVVPGTLFEELGFNYIGPVDGHDVQALAHTLKNMRSLKGPQLLHIMTKKGKGYAPAEQDPISWHAVPKFDPASGTLPKSKEGAQPTYSKIFGQWLQETAAKDSKLMAITPAMREGSGMVQFSRDYPQQYFDVAIAEQHAVTFAAGLAVGGYHPVVAIYSTFLQRAYDQVIHDVAIQNLPVLFAIDRGGIVGADGQTHQGAFDLSFLRCIPNMIIMTPSDENECRQMLHTGYHYQKGPTAVRYPRGNGTGTELTPLSELPIGKGVVRRQGETIAILNFGTLLPEAQIAAKKLNATLVDMRFVKPLDEALLEELAQSHSTFVTLEENAIMGGAGSGVNEFLMAKRLAVSVLNIGLPDVFIPQGSQEEIRADLGLDAAGIERKITQWME</sequence>
<dbReference type="Gene3D" id="3.40.50.920">
    <property type="match status" value="1"/>
</dbReference>
<evidence type="ECO:0000256" key="1">
    <source>
        <dbReference type="ARBA" id="ARBA00004980"/>
    </source>
</evidence>
<dbReference type="NCBIfam" id="NF003933">
    <property type="entry name" value="PRK05444.2-2"/>
    <property type="match status" value="1"/>
</dbReference>
<feature type="binding site" evidence="11">
    <location>
        <position position="288"/>
    </location>
    <ligand>
        <name>thiamine diphosphate</name>
        <dbReference type="ChEBI" id="CHEBI:58937"/>
    </ligand>
</feature>
<dbReference type="PANTHER" id="PTHR43322:SF5">
    <property type="entry name" value="1-DEOXY-D-XYLULOSE-5-PHOSPHATE SYNTHASE, CHLOROPLASTIC"/>
    <property type="match status" value="1"/>
</dbReference>
<comment type="caution">
    <text evidence="13">The sequence shown here is derived from an EMBL/GenBank/DDBJ whole genome shotgun (WGS) entry which is preliminary data.</text>
</comment>
<evidence type="ECO:0000256" key="4">
    <source>
        <dbReference type="ARBA" id="ARBA00022679"/>
    </source>
</evidence>
<evidence type="ECO:0000256" key="6">
    <source>
        <dbReference type="ARBA" id="ARBA00022842"/>
    </source>
</evidence>
<feature type="binding site" evidence="11">
    <location>
        <position position="181"/>
    </location>
    <ligand>
        <name>thiamine diphosphate</name>
        <dbReference type="ChEBI" id="CHEBI:58937"/>
    </ligand>
</feature>
<dbReference type="Proteomes" id="UP000557749">
    <property type="component" value="Unassembled WGS sequence"/>
</dbReference>
<evidence type="ECO:0000256" key="10">
    <source>
        <dbReference type="ARBA" id="ARBA00055605"/>
    </source>
</evidence>
<organism evidence="13 14">
    <name type="scientific">Pectobacterium aroidearum</name>
    <dbReference type="NCBI Taxonomy" id="1201031"/>
    <lineage>
        <taxon>Bacteria</taxon>
        <taxon>Pseudomonadati</taxon>
        <taxon>Pseudomonadota</taxon>
        <taxon>Gammaproteobacteria</taxon>
        <taxon>Enterobacterales</taxon>
        <taxon>Pectobacteriaceae</taxon>
        <taxon>Pectobacterium</taxon>
    </lineage>
</organism>
<comment type="pathway">
    <text evidence="1 11">Metabolic intermediate biosynthesis; 1-deoxy-D-xylulose 5-phosphate biosynthesis; 1-deoxy-D-xylulose 5-phosphate from D-glyceraldehyde 3-phosphate and pyruvate: step 1/1.</text>
</comment>
<dbReference type="InterPro" id="IPR009014">
    <property type="entry name" value="Transketo_C/PFOR_II"/>
</dbReference>
<dbReference type="InterPro" id="IPR033248">
    <property type="entry name" value="Transketolase_C"/>
</dbReference>
<evidence type="ECO:0000256" key="5">
    <source>
        <dbReference type="ARBA" id="ARBA00022723"/>
    </source>
</evidence>
<name>A0AAW3STS3_9GAMM</name>
<dbReference type="CDD" id="cd07033">
    <property type="entry name" value="TPP_PYR_DXS_TK_like"/>
    <property type="match status" value="1"/>
</dbReference>
<comment type="cofactor">
    <cofactor evidence="11">
        <name>thiamine diphosphate</name>
        <dbReference type="ChEBI" id="CHEBI:58937"/>
    </cofactor>
    <text evidence="11">Binds 1 thiamine pyrophosphate per subunit.</text>
</comment>
<feature type="binding site" evidence="11">
    <location>
        <position position="80"/>
    </location>
    <ligand>
        <name>thiamine diphosphate</name>
        <dbReference type="ChEBI" id="CHEBI:58937"/>
    </ligand>
</feature>
<gene>
    <name evidence="11 13" type="primary">dxs</name>
    <name evidence="13" type="ORF">H2Y57_04810</name>
</gene>
<evidence type="ECO:0000313" key="13">
    <source>
        <dbReference type="EMBL" id="MBA5203015.1"/>
    </source>
</evidence>
<feature type="binding site" evidence="11">
    <location>
        <position position="152"/>
    </location>
    <ligand>
        <name>Mg(2+)</name>
        <dbReference type="ChEBI" id="CHEBI:18420"/>
    </ligand>
</feature>
<dbReference type="Pfam" id="PF02780">
    <property type="entry name" value="Transketolase_C"/>
    <property type="match status" value="1"/>
</dbReference>
<dbReference type="InterPro" id="IPR029061">
    <property type="entry name" value="THDP-binding"/>
</dbReference>
<accession>A0AAW3STS3</accession>
<dbReference type="NCBIfam" id="TIGR00204">
    <property type="entry name" value="dxs"/>
    <property type="match status" value="1"/>
</dbReference>
<evidence type="ECO:0000256" key="3">
    <source>
        <dbReference type="ARBA" id="ARBA00011738"/>
    </source>
</evidence>
<evidence type="ECO:0000256" key="9">
    <source>
        <dbReference type="ARBA" id="ARBA00023229"/>
    </source>
</evidence>
<evidence type="ECO:0000256" key="8">
    <source>
        <dbReference type="ARBA" id="ARBA00023052"/>
    </source>
</evidence>
<dbReference type="CDD" id="cd02007">
    <property type="entry name" value="TPP_DXS"/>
    <property type="match status" value="1"/>
</dbReference>
<dbReference type="GO" id="GO:0005829">
    <property type="term" value="C:cytosol"/>
    <property type="evidence" value="ECO:0007669"/>
    <property type="project" value="TreeGrafter"/>
</dbReference>
<dbReference type="GO" id="GO:0030976">
    <property type="term" value="F:thiamine pyrophosphate binding"/>
    <property type="evidence" value="ECO:0007669"/>
    <property type="project" value="UniProtKB-UniRule"/>
</dbReference>
<feature type="binding site" evidence="11">
    <location>
        <begin position="153"/>
        <end position="154"/>
    </location>
    <ligand>
        <name>thiamine diphosphate</name>
        <dbReference type="ChEBI" id="CHEBI:58937"/>
    </ligand>
</feature>
<dbReference type="EMBL" id="JACERJ010000001">
    <property type="protein sequence ID" value="MBA5203015.1"/>
    <property type="molecule type" value="Genomic_DNA"/>
</dbReference>
<dbReference type="SUPFAM" id="SSF52518">
    <property type="entry name" value="Thiamin diphosphate-binding fold (THDP-binding)"/>
    <property type="match status" value="2"/>
</dbReference>
<dbReference type="PANTHER" id="PTHR43322">
    <property type="entry name" value="1-D-DEOXYXYLULOSE 5-PHOSPHATE SYNTHASE-RELATED"/>
    <property type="match status" value="1"/>
</dbReference>
<dbReference type="GO" id="GO:0000287">
    <property type="term" value="F:magnesium ion binding"/>
    <property type="evidence" value="ECO:0007669"/>
    <property type="project" value="UniProtKB-UniRule"/>
</dbReference>
<dbReference type="InterPro" id="IPR049557">
    <property type="entry name" value="Transketolase_CS"/>
</dbReference>
<comment type="catalytic activity">
    <reaction evidence="11">
        <text>D-glyceraldehyde 3-phosphate + pyruvate + H(+) = 1-deoxy-D-xylulose 5-phosphate + CO2</text>
        <dbReference type="Rhea" id="RHEA:12605"/>
        <dbReference type="ChEBI" id="CHEBI:15361"/>
        <dbReference type="ChEBI" id="CHEBI:15378"/>
        <dbReference type="ChEBI" id="CHEBI:16526"/>
        <dbReference type="ChEBI" id="CHEBI:57792"/>
        <dbReference type="ChEBI" id="CHEBI:59776"/>
        <dbReference type="EC" id="2.2.1.7"/>
    </reaction>
</comment>
<dbReference type="PROSITE" id="PS00801">
    <property type="entry name" value="TRANSKETOLASE_1"/>
    <property type="match status" value="1"/>
</dbReference>
<dbReference type="InterPro" id="IPR005475">
    <property type="entry name" value="Transketolase-like_Pyr-bd"/>
</dbReference>
<keyword evidence="7 11" id="KW-0784">Thiamine biosynthesis</keyword>
<dbReference type="RefSeq" id="WP_181844595.1">
    <property type="nucleotide sequence ID" value="NZ_JACERJ010000001.1"/>
</dbReference>
<protein>
    <recommendedName>
        <fullName evidence="11">1-deoxy-D-xylulose-5-phosphate synthase</fullName>
        <ecNumber evidence="11">2.2.1.7</ecNumber>
    </recommendedName>
    <alternativeName>
        <fullName evidence="11">1-deoxyxylulose-5-phosphate synthase</fullName>
        <shortName evidence="11">DXP synthase</shortName>
        <shortName evidence="11">DXPS</shortName>
    </alternativeName>
</protein>